<proteinExistence type="inferred from homology"/>
<organism evidence="9">
    <name type="scientific">marine metagenome</name>
    <dbReference type="NCBI Taxonomy" id="408172"/>
    <lineage>
        <taxon>unclassified sequences</taxon>
        <taxon>metagenomes</taxon>
        <taxon>ecological metagenomes</taxon>
    </lineage>
</organism>
<dbReference type="Gene3D" id="1.20.120.1780">
    <property type="entry name" value="UbiA prenyltransferase"/>
    <property type="match status" value="1"/>
</dbReference>
<dbReference type="NCBIfam" id="TIGR01475">
    <property type="entry name" value="ubiA_other"/>
    <property type="match status" value="1"/>
</dbReference>
<name>A0A381VDR5_9ZZZZ</name>
<comment type="similarity">
    <text evidence="3">Belongs to the UbiA prenyltransferase family.</text>
</comment>
<accession>A0A381VDR5</accession>
<dbReference type="AlphaFoldDB" id="A0A381VDR5"/>
<dbReference type="GO" id="GO:0006744">
    <property type="term" value="P:ubiquinone biosynthetic process"/>
    <property type="evidence" value="ECO:0007669"/>
    <property type="project" value="TreeGrafter"/>
</dbReference>
<evidence type="ECO:0000256" key="8">
    <source>
        <dbReference type="SAM" id="Phobius"/>
    </source>
</evidence>
<keyword evidence="4" id="KW-0808">Transferase</keyword>
<dbReference type="FunFam" id="1.10.357.140:FF:000008">
    <property type="entry name" value="4-hydroxybenzoate octaprenyltransferase"/>
    <property type="match status" value="1"/>
</dbReference>
<evidence type="ECO:0008006" key="10">
    <source>
        <dbReference type="Google" id="ProtNLM"/>
    </source>
</evidence>
<comment type="cofactor">
    <cofactor evidence="1">
        <name>Mg(2+)</name>
        <dbReference type="ChEBI" id="CHEBI:18420"/>
    </cofactor>
</comment>
<feature type="transmembrane region" description="Helical" evidence="8">
    <location>
        <begin position="112"/>
        <end position="131"/>
    </location>
</feature>
<evidence type="ECO:0000256" key="1">
    <source>
        <dbReference type="ARBA" id="ARBA00001946"/>
    </source>
</evidence>
<dbReference type="InterPro" id="IPR000537">
    <property type="entry name" value="UbiA_prenyltransferase"/>
</dbReference>
<gene>
    <name evidence="9" type="ORF">METZ01_LOCUS91316</name>
</gene>
<reference evidence="9" key="1">
    <citation type="submission" date="2018-05" db="EMBL/GenBank/DDBJ databases">
        <authorList>
            <person name="Lanie J.A."/>
            <person name="Ng W.-L."/>
            <person name="Kazmierczak K.M."/>
            <person name="Andrzejewski T.M."/>
            <person name="Davidsen T.M."/>
            <person name="Wayne K.J."/>
            <person name="Tettelin H."/>
            <person name="Glass J.I."/>
            <person name="Rusch D."/>
            <person name="Podicherti R."/>
            <person name="Tsui H.-C.T."/>
            <person name="Winkler M.E."/>
        </authorList>
    </citation>
    <scope>NUCLEOTIDE SEQUENCE</scope>
</reference>
<feature type="transmembrane region" description="Helical" evidence="8">
    <location>
        <begin position="46"/>
        <end position="67"/>
    </location>
</feature>
<evidence type="ECO:0000256" key="4">
    <source>
        <dbReference type="ARBA" id="ARBA00022679"/>
    </source>
</evidence>
<dbReference type="Pfam" id="PF01040">
    <property type="entry name" value="UbiA"/>
    <property type="match status" value="1"/>
</dbReference>
<sequence>MLFNSIWPKVPNFFDAIKFQESIFSLPFAYIGMLLAIQGIPDFERFFWITLAMVSARTVGMIANRIIDRHIDSKSPRSSQRHLPSGILSVTDLLVPGIISSLIFMFCAYMLNTLALILAPLALIYLVVYPFTKRFTWLANILLGWALAIAPSAAWIGMVGKLEWQPVLLSTSVALWAGSFDIIYHTQDVSFQKKEKLHSVASRFGITKAFKIAQGMDVLAVLCLIILGVWMELGLFYYGGCGLTLIFLVYKYRLVTPSDLSRMGMSFMRINAFVSCSMLLGTITSLMV</sequence>
<keyword evidence="6 8" id="KW-1133">Transmembrane helix</keyword>
<feature type="transmembrane region" description="Helical" evidence="8">
    <location>
        <begin position="267"/>
        <end position="287"/>
    </location>
</feature>
<keyword evidence="7 8" id="KW-0472">Membrane</keyword>
<dbReference type="InterPro" id="IPR039653">
    <property type="entry name" value="Prenyltransferase"/>
</dbReference>
<keyword evidence="5 8" id="KW-0812">Transmembrane</keyword>
<evidence type="ECO:0000256" key="5">
    <source>
        <dbReference type="ARBA" id="ARBA00022692"/>
    </source>
</evidence>
<dbReference type="CDD" id="cd13959">
    <property type="entry name" value="PT_UbiA_COQ2"/>
    <property type="match status" value="1"/>
</dbReference>
<dbReference type="InterPro" id="IPR006371">
    <property type="entry name" value="Polyprenyltransferase_UbiA-li"/>
</dbReference>
<evidence type="ECO:0000256" key="2">
    <source>
        <dbReference type="ARBA" id="ARBA00004141"/>
    </source>
</evidence>
<evidence type="ECO:0000313" key="9">
    <source>
        <dbReference type="EMBL" id="SVA38462.1"/>
    </source>
</evidence>
<dbReference type="PANTHER" id="PTHR11048">
    <property type="entry name" value="PRENYLTRANSFERASES"/>
    <property type="match status" value="1"/>
</dbReference>
<evidence type="ECO:0000256" key="3">
    <source>
        <dbReference type="ARBA" id="ARBA00005985"/>
    </source>
</evidence>
<protein>
    <recommendedName>
        <fullName evidence="10">4-hydroxybenzoate polyprenyltransferase</fullName>
    </recommendedName>
</protein>
<dbReference type="Gene3D" id="1.10.357.140">
    <property type="entry name" value="UbiA prenyltransferase"/>
    <property type="match status" value="1"/>
</dbReference>
<dbReference type="EMBL" id="UINC01008549">
    <property type="protein sequence ID" value="SVA38462.1"/>
    <property type="molecule type" value="Genomic_DNA"/>
</dbReference>
<feature type="transmembrane region" description="Helical" evidence="8">
    <location>
        <begin position="87"/>
        <end position="106"/>
    </location>
</feature>
<dbReference type="GO" id="GO:0016765">
    <property type="term" value="F:transferase activity, transferring alkyl or aryl (other than methyl) groups"/>
    <property type="evidence" value="ECO:0007669"/>
    <property type="project" value="InterPro"/>
</dbReference>
<dbReference type="PANTHER" id="PTHR11048:SF28">
    <property type="entry name" value="4-HYDROXYBENZOATE POLYPRENYLTRANSFERASE, MITOCHONDRIAL"/>
    <property type="match status" value="1"/>
</dbReference>
<feature type="transmembrane region" description="Helical" evidence="8">
    <location>
        <begin position="236"/>
        <end position="255"/>
    </location>
</feature>
<evidence type="ECO:0000256" key="7">
    <source>
        <dbReference type="ARBA" id="ARBA00023136"/>
    </source>
</evidence>
<feature type="transmembrane region" description="Helical" evidence="8">
    <location>
        <begin position="138"/>
        <end position="158"/>
    </location>
</feature>
<dbReference type="GO" id="GO:0005886">
    <property type="term" value="C:plasma membrane"/>
    <property type="evidence" value="ECO:0007669"/>
    <property type="project" value="TreeGrafter"/>
</dbReference>
<comment type="subcellular location">
    <subcellularLocation>
        <location evidence="2">Membrane</location>
        <topology evidence="2">Multi-pass membrane protein</topology>
    </subcellularLocation>
</comment>
<feature type="transmembrane region" description="Helical" evidence="8">
    <location>
        <begin position="21"/>
        <end position="40"/>
    </location>
</feature>
<evidence type="ECO:0000256" key="6">
    <source>
        <dbReference type="ARBA" id="ARBA00022989"/>
    </source>
</evidence>
<dbReference type="InterPro" id="IPR044878">
    <property type="entry name" value="UbiA_sf"/>
</dbReference>